<feature type="transmembrane region" description="Helical" evidence="6">
    <location>
        <begin position="20"/>
        <end position="37"/>
    </location>
</feature>
<name>D7CSU2_TRURR</name>
<dbReference type="InterPro" id="IPR043428">
    <property type="entry name" value="LivM-like"/>
</dbReference>
<dbReference type="EMBL" id="CP002049">
    <property type="protein sequence ID" value="ADI13709.1"/>
    <property type="molecule type" value="Genomic_DNA"/>
</dbReference>
<dbReference type="CDD" id="cd06581">
    <property type="entry name" value="TM_PBP1_LivM_like"/>
    <property type="match status" value="1"/>
</dbReference>
<dbReference type="RefSeq" id="WP_013177089.1">
    <property type="nucleotide sequence ID" value="NC_014221.1"/>
</dbReference>
<dbReference type="eggNOG" id="COG4177">
    <property type="taxonomic scope" value="Bacteria"/>
</dbReference>
<accession>D7CSU2</accession>
<feature type="transmembrane region" description="Helical" evidence="6">
    <location>
        <begin position="168"/>
        <end position="186"/>
    </location>
</feature>
<evidence type="ECO:0000256" key="5">
    <source>
        <dbReference type="ARBA" id="ARBA00023136"/>
    </source>
</evidence>
<feature type="transmembrane region" description="Helical" evidence="6">
    <location>
        <begin position="43"/>
        <end position="62"/>
    </location>
</feature>
<dbReference type="Pfam" id="PF02653">
    <property type="entry name" value="BPD_transp_2"/>
    <property type="match status" value="1"/>
</dbReference>
<feature type="transmembrane region" description="Helical" evidence="6">
    <location>
        <begin position="93"/>
        <end position="113"/>
    </location>
</feature>
<dbReference type="AlphaFoldDB" id="D7CSU2"/>
<dbReference type="GO" id="GO:0015658">
    <property type="term" value="F:branched-chain amino acid transmembrane transporter activity"/>
    <property type="evidence" value="ECO:0007669"/>
    <property type="project" value="InterPro"/>
</dbReference>
<evidence type="ECO:0000256" key="4">
    <source>
        <dbReference type="ARBA" id="ARBA00022989"/>
    </source>
</evidence>
<proteinExistence type="predicted"/>
<organism evidence="7 8">
    <name type="scientific">Truepera radiovictrix (strain DSM 17093 / CIP 108686 / LMG 22925 / RQ-24)</name>
    <dbReference type="NCBI Taxonomy" id="649638"/>
    <lineage>
        <taxon>Bacteria</taxon>
        <taxon>Thermotogati</taxon>
        <taxon>Deinococcota</taxon>
        <taxon>Deinococci</taxon>
        <taxon>Trueperales</taxon>
        <taxon>Trueperaceae</taxon>
        <taxon>Truepera</taxon>
    </lineage>
</organism>
<keyword evidence="3 6" id="KW-0812">Transmembrane</keyword>
<protein>
    <submittedName>
        <fullName evidence="7">Inner-membrane translocator</fullName>
    </submittedName>
</protein>
<dbReference type="KEGG" id="tra:Trad_0573"/>
<feature type="transmembrane region" description="Helical" evidence="6">
    <location>
        <begin position="120"/>
        <end position="138"/>
    </location>
</feature>
<reference evidence="7 8" key="2">
    <citation type="journal article" date="2011" name="Stand. Genomic Sci.">
        <title>Complete genome sequence of Truepera radiovictrix type strain (RQ-24).</title>
        <authorList>
            <person name="Ivanova N."/>
            <person name="Rohde C."/>
            <person name="Munk C."/>
            <person name="Nolan M."/>
            <person name="Lucas S."/>
            <person name="Del Rio T.G."/>
            <person name="Tice H."/>
            <person name="Deshpande S."/>
            <person name="Cheng J.F."/>
            <person name="Tapia R."/>
            <person name="Han C."/>
            <person name="Goodwin L."/>
            <person name="Pitluck S."/>
            <person name="Liolios K."/>
            <person name="Mavromatis K."/>
            <person name="Mikhailova N."/>
            <person name="Pati A."/>
            <person name="Chen A."/>
            <person name="Palaniappan K."/>
            <person name="Land M."/>
            <person name="Hauser L."/>
            <person name="Chang Y.J."/>
            <person name="Jeffries C.D."/>
            <person name="Brambilla E."/>
            <person name="Rohde M."/>
            <person name="Goker M."/>
            <person name="Tindall B.J."/>
            <person name="Woyke T."/>
            <person name="Bristow J."/>
            <person name="Eisen J.A."/>
            <person name="Markowitz V."/>
            <person name="Hugenholtz P."/>
            <person name="Kyrpides N.C."/>
            <person name="Klenk H.P."/>
            <person name="Lapidus A."/>
        </authorList>
    </citation>
    <scope>NUCLEOTIDE SEQUENCE [LARGE SCALE GENOMIC DNA]</scope>
    <source>
        <strain evidence="8">DSM 17093 / CIP 108686 / LMG 22925 / RQ-24</strain>
    </source>
</reference>
<evidence type="ECO:0000313" key="7">
    <source>
        <dbReference type="EMBL" id="ADI13709.1"/>
    </source>
</evidence>
<reference evidence="8" key="1">
    <citation type="submission" date="2010-05" db="EMBL/GenBank/DDBJ databases">
        <title>The complete genome of Truepera radiovictris DSM 17093.</title>
        <authorList>
            <consortium name="US DOE Joint Genome Institute (JGI-PGF)"/>
            <person name="Lucas S."/>
            <person name="Copeland A."/>
            <person name="Lapidus A."/>
            <person name="Glavina del Rio T."/>
            <person name="Dalin E."/>
            <person name="Tice H."/>
            <person name="Bruce D."/>
            <person name="Goodwin L."/>
            <person name="Pitluck S."/>
            <person name="Kyrpides N."/>
            <person name="Mavromatis K."/>
            <person name="Ovchinnikova G."/>
            <person name="Munk A.C."/>
            <person name="Detter J.C."/>
            <person name="Han C."/>
            <person name="Tapia R."/>
            <person name="Land M."/>
            <person name="Hauser L."/>
            <person name="Markowitz V."/>
            <person name="Cheng J.-F."/>
            <person name="Hugenholtz P."/>
            <person name="Woyke T."/>
            <person name="Wu D."/>
            <person name="Tindall B."/>
            <person name="Pomrenke H.G."/>
            <person name="Brambilla E."/>
            <person name="Klenk H.-P."/>
            <person name="Eisen J.A."/>
        </authorList>
    </citation>
    <scope>NUCLEOTIDE SEQUENCE [LARGE SCALE GENOMIC DNA]</scope>
    <source>
        <strain evidence="8">DSM 17093 / CIP 108686 / LMG 22925 / RQ-24</strain>
    </source>
</reference>
<gene>
    <name evidence="7" type="ordered locus">Trad_0573</name>
</gene>
<evidence type="ECO:0000256" key="6">
    <source>
        <dbReference type="SAM" id="Phobius"/>
    </source>
</evidence>
<dbReference type="PANTHER" id="PTHR30482">
    <property type="entry name" value="HIGH-AFFINITY BRANCHED-CHAIN AMINO ACID TRANSPORT SYSTEM PERMEASE"/>
    <property type="match status" value="1"/>
</dbReference>
<evidence type="ECO:0000256" key="1">
    <source>
        <dbReference type="ARBA" id="ARBA00004651"/>
    </source>
</evidence>
<feature type="transmembrane region" description="Helical" evidence="6">
    <location>
        <begin position="217"/>
        <end position="242"/>
    </location>
</feature>
<sequence length="325" mass="35098">MRLLERYEQDLQHIKDAQGWVLLLGLLAALVLLPLVAPGYIVYNVTLFFVFSLVAVALMILVGFTGQVSLGHAGFLAAGAYTTAYLVSVGWPFVLALVAALLVSGALGVVIGLPALRLEGPYLAIATLGFGLAIQQILNNWRLVGASTGMLADRPRLLGVDFFGDTPFYFFTLVIVGFFVWLAFNLKRSHVGRAFVAIRDAELAAQMSGVDVARFKTLAFALSAAMTGVAGGLYGALLGYITPESFNLILSVKFLLMIVVGGLGFLPGAILGAAFITGLEVVLSAQQNRSQLLFGVVVILIMLLEPRGLYGRWQKVRRYWQTWPL</sequence>
<keyword evidence="4 6" id="KW-1133">Transmembrane helix</keyword>
<dbReference type="InterPro" id="IPR001851">
    <property type="entry name" value="ABC_transp_permease"/>
</dbReference>
<keyword evidence="5 6" id="KW-0472">Membrane</keyword>
<keyword evidence="2" id="KW-1003">Cell membrane</keyword>
<keyword evidence="8" id="KW-1185">Reference proteome</keyword>
<dbReference type="Proteomes" id="UP000000379">
    <property type="component" value="Chromosome"/>
</dbReference>
<dbReference type="GO" id="GO:0005886">
    <property type="term" value="C:plasma membrane"/>
    <property type="evidence" value="ECO:0007669"/>
    <property type="project" value="UniProtKB-SubCell"/>
</dbReference>
<dbReference type="PANTHER" id="PTHR30482:SF20">
    <property type="entry name" value="HIGH-AFFINITY BRANCHED-CHAIN AMINO ACID TRANSPORT SYSTEM PERMEASE PROTEIN LIVM"/>
    <property type="match status" value="1"/>
</dbReference>
<dbReference type="OrthoDB" id="9804361at2"/>
<evidence type="ECO:0000256" key="3">
    <source>
        <dbReference type="ARBA" id="ARBA00022692"/>
    </source>
</evidence>
<feature type="transmembrane region" description="Helical" evidence="6">
    <location>
        <begin position="291"/>
        <end position="310"/>
    </location>
</feature>
<feature type="transmembrane region" description="Helical" evidence="6">
    <location>
        <begin position="254"/>
        <end position="279"/>
    </location>
</feature>
<evidence type="ECO:0000256" key="2">
    <source>
        <dbReference type="ARBA" id="ARBA00022475"/>
    </source>
</evidence>
<dbReference type="HOGENOM" id="CLU_031365_2_1_0"/>
<evidence type="ECO:0000313" key="8">
    <source>
        <dbReference type="Proteomes" id="UP000000379"/>
    </source>
</evidence>
<dbReference type="STRING" id="649638.Trad_0573"/>
<comment type="subcellular location">
    <subcellularLocation>
        <location evidence="1">Cell membrane</location>
        <topology evidence="1">Multi-pass membrane protein</topology>
    </subcellularLocation>
</comment>